<gene>
    <name evidence="3" type="ORF">B0T25DRAFT_89776</name>
</gene>
<evidence type="ECO:0000313" key="3">
    <source>
        <dbReference type="EMBL" id="KAK3359195.1"/>
    </source>
</evidence>
<evidence type="ECO:0000313" key="4">
    <source>
        <dbReference type="Proteomes" id="UP001275084"/>
    </source>
</evidence>
<dbReference type="Proteomes" id="UP001275084">
    <property type="component" value="Unassembled WGS sequence"/>
</dbReference>
<keyword evidence="4" id="KW-1185">Reference proteome</keyword>
<evidence type="ECO:0008006" key="5">
    <source>
        <dbReference type="Google" id="ProtNLM"/>
    </source>
</evidence>
<proteinExistence type="predicted"/>
<feature type="chain" id="PRO_5042593641" description="Secreted protein" evidence="2">
    <location>
        <begin position="19"/>
        <end position="151"/>
    </location>
</feature>
<keyword evidence="1" id="KW-0812">Transmembrane</keyword>
<feature type="signal peptide" evidence="2">
    <location>
        <begin position="1"/>
        <end position="18"/>
    </location>
</feature>
<keyword evidence="1" id="KW-1133">Transmembrane helix</keyword>
<accession>A0AAJ0MHF5</accession>
<reference evidence="3" key="1">
    <citation type="journal article" date="2023" name="Mol. Phylogenet. Evol.">
        <title>Genome-scale phylogeny and comparative genomics of the fungal order Sordariales.</title>
        <authorList>
            <person name="Hensen N."/>
            <person name="Bonometti L."/>
            <person name="Westerberg I."/>
            <person name="Brannstrom I.O."/>
            <person name="Guillou S."/>
            <person name="Cros-Aarteil S."/>
            <person name="Calhoun S."/>
            <person name="Haridas S."/>
            <person name="Kuo A."/>
            <person name="Mondo S."/>
            <person name="Pangilinan J."/>
            <person name="Riley R."/>
            <person name="LaButti K."/>
            <person name="Andreopoulos B."/>
            <person name="Lipzen A."/>
            <person name="Chen C."/>
            <person name="Yan M."/>
            <person name="Daum C."/>
            <person name="Ng V."/>
            <person name="Clum A."/>
            <person name="Steindorff A."/>
            <person name="Ohm R.A."/>
            <person name="Martin F."/>
            <person name="Silar P."/>
            <person name="Natvig D.O."/>
            <person name="Lalanne C."/>
            <person name="Gautier V."/>
            <person name="Ament-Velasquez S.L."/>
            <person name="Kruys A."/>
            <person name="Hutchinson M.I."/>
            <person name="Powell A.J."/>
            <person name="Barry K."/>
            <person name="Miller A.N."/>
            <person name="Grigoriev I.V."/>
            <person name="Debuchy R."/>
            <person name="Gladieux P."/>
            <person name="Hiltunen Thoren M."/>
            <person name="Johannesson H."/>
        </authorList>
    </citation>
    <scope>NUCLEOTIDE SEQUENCE</scope>
    <source>
        <strain evidence="3">CBS 955.72</strain>
    </source>
</reference>
<name>A0AAJ0MHF5_9PEZI</name>
<organism evidence="3 4">
    <name type="scientific">Lasiosphaeria hispida</name>
    <dbReference type="NCBI Taxonomy" id="260671"/>
    <lineage>
        <taxon>Eukaryota</taxon>
        <taxon>Fungi</taxon>
        <taxon>Dikarya</taxon>
        <taxon>Ascomycota</taxon>
        <taxon>Pezizomycotina</taxon>
        <taxon>Sordariomycetes</taxon>
        <taxon>Sordariomycetidae</taxon>
        <taxon>Sordariales</taxon>
        <taxon>Lasiosphaeriaceae</taxon>
        <taxon>Lasiosphaeria</taxon>
    </lineage>
</organism>
<comment type="caution">
    <text evidence="3">The sequence shown here is derived from an EMBL/GenBank/DDBJ whole genome shotgun (WGS) entry which is preliminary data.</text>
</comment>
<dbReference type="EMBL" id="JAUIQD010000002">
    <property type="protein sequence ID" value="KAK3359195.1"/>
    <property type="molecule type" value="Genomic_DNA"/>
</dbReference>
<protein>
    <recommendedName>
        <fullName evidence="5">Secreted protein</fullName>
    </recommendedName>
</protein>
<reference evidence="3" key="2">
    <citation type="submission" date="2023-06" db="EMBL/GenBank/DDBJ databases">
        <authorList>
            <consortium name="Lawrence Berkeley National Laboratory"/>
            <person name="Haridas S."/>
            <person name="Hensen N."/>
            <person name="Bonometti L."/>
            <person name="Westerberg I."/>
            <person name="Brannstrom I.O."/>
            <person name="Guillou S."/>
            <person name="Cros-Aarteil S."/>
            <person name="Calhoun S."/>
            <person name="Kuo A."/>
            <person name="Mondo S."/>
            <person name="Pangilinan J."/>
            <person name="Riley R."/>
            <person name="Labutti K."/>
            <person name="Andreopoulos B."/>
            <person name="Lipzen A."/>
            <person name="Chen C."/>
            <person name="Yanf M."/>
            <person name="Daum C."/>
            <person name="Ng V."/>
            <person name="Clum A."/>
            <person name="Steindorff A."/>
            <person name="Ohm R."/>
            <person name="Martin F."/>
            <person name="Silar P."/>
            <person name="Natvig D."/>
            <person name="Lalanne C."/>
            <person name="Gautier V."/>
            <person name="Ament-Velasquez S.L."/>
            <person name="Kruys A."/>
            <person name="Hutchinson M.I."/>
            <person name="Powell A.J."/>
            <person name="Barry K."/>
            <person name="Miller A.N."/>
            <person name="Grigoriev I.V."/>
            <person name="Debuchy R."/>
            <person name="Gladieux P."/>
            <person name="Thoren M.H."/>
            <person name="Johannesson H."/>
        </authorList>
    </citation>
    <scope>NUCLEOTIDE SEQUENCE</scope>
    <source>
        <strain evidence="3">CBS 955.72</strain>
    </source>
</reference>
<keyword evidence="1" id="KW-0472">Membrane</keyword>
<keyword evidence="2" id="KW-0732">Signal</keyword>
<evidence type="ECO:0000256" key="1">
    <source>
        <dbReference type="SAM" id="Phobius"/>
    </source>
</evidence>
<feature type="transmembrane region" description="Helical" evidence="1">
    <location>
        <begin position="128"/>
        <end position="145"/>
    </location>
</feature>
<dbReference type="AlphaFoldDB" id="A0AAJ0MHF5"/>
<sequence>MGGLSTALFCFALHIAWAGCLNTFFAVWSSAFQQKNCSLRSCSIFWGNIYCCSLARRPAPLLDWPGGALVWLHVLFSEGCLFQPCFGTCVFRLLSDEERVYRTARNRVEATNCVYGTLGLFLAPRFELGVSCFFFFFPFCVAAMADRYQYT</sequence>
<evidence type="ECO:0000256" key="2">
    <source>
        <dbReference type="SAM" id="SignalP"/>
    </source>
</evidence>